<protein>
    <submittedName>
        <fullName evidence="2">Uncharacterized protein</fullName>
    </submittedName>
</protein>
<reference evidence="2 3" key="1">
    <citation type="submission" date="2019-01" db="EMBL/GenBank/DDBJ databases">
        <title>Draft genome sequences of three monokaryotic isolates of the white-rot basidiomycete fungus Dichomitus squalens.</title>
        <authorList>
            <consortium name="DOE Joint Genome Institute"/>
            <person name="Lopez S.C."/>
            <person name="Andreopoulos B."/>
            <person name="Pangilinan J."/>
            <person name="Lipzen A."/>
            <person name="Riley R."/>
            <person name="Ahrendt S."/>
            <person name="Ng V."/>
            <person name="Barry K."/>
            <person name="Daum C."/>
            <person name="Grigoriev I.V."/>
            <person name="Hilden K.S."/>
            <person name="Makela M.R."/>
            <person name="de Vries R.P."/>
        </authorList>
    </citation>
    <scope>NUCLEOTIDE SEQUENCE [LARGE SCALE GENOMIC DNA]</scope>
    <source>
        <strain evidence="2 3">CBS 464.89</strain>
    </source>
</reference>
<feature type="transmembrane region" description="Helical" evidence="1">
    <location>
        <begin position="40"/>
        <end position="62"/>
    </location>
</feature>
<dbReference type="Proteomes" id="UP000292082">
    <property type="component" value="Unassembled WGS sequence"/>
</dbReference>
<name>A0A4Q9PPC8_9APHY</name>
<evidence type="ECO:0000313" key="2">
    <source>
        <dbReference type="EMBL" id="TBU56004.1"/>
    </source>
</evidence>
<feature type="transmembrane region" description="Helical" evidence="1">
    <location>
        <begin position="146"/>
        <end position="170"/>
    </location>
</feature>
<dbReference type="EMBL" id="ML145159">
    <property type="protein sequence ID" value="TBU56004.1"/>
    <property type="molecule type" value="Genomic_DNA"/>
</dbReference>
<accession>A0A4Q9PPC8</accession>
<sequence length="261" mass="28650">MNESVCQALSRLYNITMVFPYITWIAFSAFRAYALSNRTIIIGLLVLVLSSGFAALTVWQIIEAPVDDLPPPLNCFSPITFNKQISIGACYTLQPAARLTKLLLADAVMKGAYVVGELIIIALTLKRTSPILVTSQHQPPQALASTLLQNSVICFSIPLVFNLIVLVNAFTVTSENENIIRSRVMIIVGNLRDPVTAILVSRFLLDLAEYSLRAHASDNTWANIVTSDVTVHPSDVLSELPPDQRRITIHVAAGEEYLETA</sequence>
<dbReference type="AlphaFoldDB" id="A0A4Q9PPC8"/>
<keyword evidence="1" id="KW-1133">Transmembrane helix</keyword>
<feature type="transmembrane region" description="Helical" evidence="1">
    <location>
        <begin position="12"/>
        <end position="33"/>
    </location>
</feature>
<evidence type="ECO:0000313" key="3">
    <source>
        <dbReference type="Proteomes" id="UP000292082"/>
    </source>
</evidence>
<gene>
    <name evidence="2" type="ORF">BD310DRAFT_968959</name>
</gene>
<organism evidence="2 3">
    <name type="scientific">Dichomitus squalens</name>
    <dbReference type="NCBI Taxonomy" id="114155"/>
    <lineage>
        <taxon>Eukaryota</taxon>
        <taxon>Fungi</taxon>
        <taxon>Dikarya</taxon>
        <taxon>Basidiomycota</taxon>
        <taxon>Agaricomycotina</taxon>
        <taxon>Agaricomycetes</taxon>
        <taxon>Polyporales</taxon>
        <taxon>Polyporaceae</taxon>
        <taxon>Dichomitus</taxon>
    </lineage>
</organism>
<keyword evidence="1" id="KW-0812">Transmembrane</keyword>
<proteinExistence type="predicted"/>
<evidence type="ECO:0000256" key="1">
    <source>
        <dbReference type="SAM" id="Phobius"/>
    </source>
</evidence>
<feature type="transmembrane region" description="Helical" evidence="1">
    <location>
        <begin position="107"/>
        <end position="125"/>
    </location>
</feature>
<keyword evidence="3" id="KW-1185">Reference proteome</keyword>
<keyword evidence="1" id="KW-0472">Membrane</keyword>